<dbReference type="Proteomes" id="UP000501812">
    <property type="component" value="Chromosome"/>
</dbReference>
<dbReference type="AlphaFoldDB" id="A0A858RNZ5"/>
<proteinExistence type="predicted"/>
<dbReference type="PROSITE" id="PS50801">
    <property type="entry name" value="STAS"/>
    <property type="match status" value="1"/>
</dbReference>
<gene>
    <name evidence="2" type="ORF">HHL09_20475</name>
</gene>
<evidence type="ECO:0000313" key="2">
    <source>
        <dbReference type="EMBL" id="QJE98059.1"/>
    </source>
</evidence>
<dbReference type="InterPro" id="IPR002645">
    <property type="entry name" value="STAS_dom"/>
</dbReference>
<evidence type="ECO:0000259" key="1">
    <source>
        <dbReference type="PROSITE" id="PS50801"/>
    </source>
</evidence>
<dbReference type="InterPro" id="IPR036513">
    <property type="entry name" value="STAS_dom_sf"/>
</dbReference>
<protein>
    <submittedName>
        <fullName evidence="2">STAS domain-containing protein</fullName>
    </submittedName>
</protein>
<evidence type="ECO:0000313" key="3">
    <source>
        <dbReference type="Proteomes" id="UP000501812"/>
    </source>
</evidence>
<accession>A0A858RNZ5</accession>
<dbReference type="RefSeq" id="WP_169456506.1">
    <property type="nucleotide sequence ID" value="NZ_CP051774.1"/>
</dbReference>
<name>A0A858RNZ5_9BACT</name>
<dbReference type="CDD" id="cd07043">
    <property type="entry name" value="STAS_anti-anti-sigma_factors"/>
    <property type="match status" value="1"/>
</dbReference>
<organism evidence="2 3">
    <name type="scientific">Luteolibacter luteus</name>
    <dbReference type="NCBI Taxonomy" id="2728835"/>
    <lineage>
        <taxon>Bacteria</taxon>
        <taxon>Pseudomonadati</taxon>
        <taxon>Verrucomicrobiota</taxon>
        <taxon>Verrucomicrobiia</taxon>
        <taxon>Verrucomicrobiales</taxon>
        <taxon>Verrucomicrobiaceae</taxon>
        <taxon>Luteolibacter</taxon>
    </lineage>
</organism>
<dbReference type="SUPFAM" id="SSF52091">
    <property type="entry name" value="SpoIIaa-like"/>
    <property type="match status" value="1"/>
</dbReference>
<dbReference type="Pfam" id="PF01740">
    <property type="entry name" value="STAS"/>
    <property type="match status" value="1"/>
</dbReference>
<dbReference type="EMBL" id="CP051774">
    <property type="protein sequence ID" value="QJE98059.1"/>
    <property type="molecule type" value="Genomic_DNA"/>
</dbReference>
<dbReference type="KEGG" id="luo:HHL09_20475"/>
<dbReference type="Gene3D" id="3.30.750.24">
    <property type="entry name" value="STAS domain"/>
    <property type="match status" value="1"/>
</dbReference>
<keyword evidence="3" id="KW-1185">Reference proteome</keyword>
<sequence length="178" mass="19198">MSSENAILVGVFDGFTWIRCEGKGSFVTSPVMKECAEKRIADGERCLVIDLEACTGMDSTFMGQLASFSARLSKLGSSGGVQIAGAGERNRNSLEDLGLDCLLEIDPPSAIWRGKADEVRSHLEPYQLGRPIGTQDRAKHVLESHKVLSATNADNARKFAGVVGILEKEVAENEQKAD</sequence>
<reference evidence="2 3" key="1">
    <citation type="submission" date="2020-04" db="EMBL/GenBank/DDBJ databases">
        <title>Luteolibacter sp. G-1-1-1 isolated from soil.</title>
        <authorList>
            <person name="Dahal R.H."/>
        </authorList>
    </citation>
    <scope>NUCLEOTIDE SEQUENCE [LARGE SCALE GENOMIC DNA]</scope>
    <source>
        <strain evidence="2 3">G-1-1-1</strain>
    </source>
</reference>
<feature type="domain" description="STAS" evidence="1">
    <location>
        <begin position="5"/>
        <end position="99"/>
    </location>
</feature>